<dbReference type="EMBL" id="BAABME010015648">
    <property type="protein sequence ID" value="GAA0142283.1"/>
    <property type="molecule type" value="Genomic_DNA"/>
</dbReference>
<evidence type="ECO:0000313" key="2">
    <source>
        <dbReference type="EMBL" id="GAA0142283.1"/>
    </source>
</evidence>
<dbReference type="Proteomes" id="UP001454036">
    <property type="component" value="Unassembled WGS sequence"/>
</dbReference>
<accession>A0AAV3NTJ5</accession>
<gene>
    <name evidence="2" type="ORF">LIER_35549</name>
</gene>
<dbReference type="InterPro" id="IPR033485">
    <property type="entry name" value="EMSY-LIKE_plant"/>
</dbReference>
<name>A0AAV3NTJ5_LITER</name>
<evidence type="ECO:0000313" key="3">
    <source>
        <dbReference type="Proteomes" id="UP001454036"/>
    </source>
</evidence>
<dbReference type="PANTHER" id="PTHR33432:SF28">
    <property type="entry name" value="PROTEIN EMSY-LIKE 4"/>
    <property type="match status" value="1"/>
</dbReference>
<dbReference type="PANTHER" id="PTHR33432">
    <property type="entry name" value="PROTEIN EMSY-LIKE 4"/>
    <property type="match status" value="1"/>
</dbReference>
<comment type="caution">
    <text evidence="2">The sequence shown here is derived from an EMBL/GenBank/DDBJ whole genome shotgun (WGS) entry which is preliminary data.</text>
</comment>
<organism evidence="2 3">
    <name type="scientific">Lithospermum erythrorhizon</name>
    <name type="common">Purple gromwell</name>
    <name type="synonym">Lithospermum officinale var. erythrorhizon</name>
    <dbReference type="NCBI Taxonomy" id="34254"/>
    <lineage>
        <taxon>Eukaryota</taxon>
        <taxon>Viridiplantae</taxon>
        <taxon>Streptophyta</taxon>
        <taxon>Embryophyta</taxon>
        <taxon>Tracheophyta</taxon>
        <taxon>Spermatophyta</taxon>
        <taxon>Magnoliopsida</taxon>
        <taxon>eudicotyledons</taxon>
        <taxon>Gunneridae</taxon>
        <taxon>Pentapetalae</taxon>
        <taxon>asterids</taxon>
        <taxon>lamiids</taxon>
        <taxon>Boraginales</taxon>
        <taxon>Boraginaceae</taxon>
        <taxon>Boraginoideae</taxon>
        <taxon>Lithospermeae</taxon>
        <taxon>Lithospermum</taxon>
    </lineage>
</organism>
<sequence>MVGLVGRFRLAPPYYSCLTSRRSNESKNFSVLLFWFVEFIIWRRVANVFRPPTGHVDRDIEQYSSSGPNGRGQLGNRVSSGAFASEPAEATMLDPLIGRKVRTRWPDDNNLYEAVITDYKPAEIKGNNEGDRGTKVMIANEHNEVSKR</sequence>
<evidence type="ECO:0000256" key="1">
    <source>
        <dbReference type="SAM" id="MobiDB-lite"/>
    </source>
</evidence>
<dbReference type="GO" id="GO:0005634">
    <property type="term" value="C:nucleus"/>
    <property type="evidence" value="ECO:0007669"/>
    <property type="project" value="TreeGrafter"/>
</dbReference>
<proteinExistence type="predicted"/>
<keyword evidence="3" id="KW-1185">Reference proteome</keyword>
<protein>
    <submittedName>
        <fullName evidence="2">Uncharacterized protein</fullName>
    </submittedName>
</protein>
<feature type="region of interest" description="Disordered" evidence="1">
    <location>
        <begin position="59"/>
        <end position="79"/>
    </location>
</feature>
<reference evidence="2 3" key="1">
    <citation type="submission" date="2024-01" db="EMBL/GenBank/DDBJ databases">
        <title>The complete chloroplast genome sequence of Lithospermum erythrorhizon: insights into the phylogenetic relationship among Boraginaceae species and the maternal lineages of purple gromwells.</title>
        <authorList>
            <person name="Okada T."/>
            <person name="Watanabe K."/>
        </authorList>
    </citation>
    <scope>NUCLEOTIDE SEQUENCE [LARGE SCALE GENOMIC DNA]</scope>
</reference>
<dbReference type="AlphaFoldDB" id="A0AAV3NTJ5"/>
<dbReference type="GO" id="GO:0050832">
    <property type="term" value="P:defense response to fungus"/>
    <property type="evidence" value="ECO:0007669"/>
    <property type="project" value="InterPro"/>
</dbReference>